<dbReference type="RefSeq" id="WP_012546391.1">
    <property type="nucleotide sequence ID" value="NC_011296.1"/>
</dbReference>
<accession>B5YK36</accession>
<dbReference type="EMBL" id="CP001147">
    <property type="protein sequence ID" value="ACI21682.1"/>
    <property type="molecule type" value="Genomic_DNA"/>
</dbReference>
<evidence type="ECO:0000313" key="2">
    <source>
        <dbReference type="Proteomes" id="UP000000718"/>
    </source>
</evidence>
<dbReference type="OrthoDB" id="9813927at2"/>
<dbReference type="STRING" id="289376.THEYE_A0759"/>
<dbReference type="EnsemblBacteria" id="ACI21682">
    <property type="protein sequence ID" value="ACI21682"/>
    <property type="gene ID" value="THEYE_A0759"/>
</dbReference>
<dbReference type="InParanoid" id="B5YK36"/>
<name>B5YK36_THEYD</name>
<dbReference type="AlphaFoldDB" id="B5YK36"/>
<sequence length="139" mass="15609">MRIKDFMNKFDDYMAAISFAEAGEFDTARQIARKKTKILVICSGSEEDNYAIKYAVSLAKRVQGVVKILVNGGSSKNLIEQLGGGVFYEILSFSDFLEVARYIEESDLIIIADEKMFDEIKLRNIPLIFVQPNKTLLGG</sequence>
<dbReference type="PATRIC" id="fig|289376.4.peg.750"/>
<dbReference type="Proteomes" id="UP000000718">
    <property type="component" value="Chromosome"/>
</dbReference>
<evidence type="ECO:0000313" key="1">
    <source>
        <dbReference type="EMBL" id="ACI21682.1"/>
    </source>
</evidence>
<proteinExistence type="predicted"/>
<organism evidence="1 2">
    <name type="scientific">Thermodesulfovibrio yellowstonii (strain ATCC 51303 / DSM 11347 / YP87)</name>
    <dbReference type="NCBI Taxonomy" id="289376"/>
    <lineage>
        <taxon>Bacteria</taxon>
        <taxon>Pseudomonadati</taxon>
        <taxon>Nitrospirota</taxon>
        <taxon>Thermodesulfovibrionia</taxon>
        <taxon>Thermodesulfovibrionales</taxon>
        <taxon>Thermodesulfovibrionaceae</taxon>
        <taxon>Thermodesulfovibrio</taxon>
    </lineage>
</organism>
<gene>
    <name evidence="1" type="ordered locus">THEYE_A0759</name>
</gene>
<reference evidence="1 2" key="2">
    <citation type="journal article" date="2015" name="Genome Announc.">
        <title>Genome Sequence of the Sulfate-Reducing Thermophilic Bacterium Thermodesulfovibrio yellowstonii Strain DSM 11347T (Phylum Nitrospirae).</title>
        <authorList>
            <person name="Bhatnagar S."/>
            <person name="Badger J.H."/>
            <person name="Madupu R."/>
            <person name="Khouri H.M."/>
            <person name="O'Connor E.M."/>
            <person name="Robb F.T."/>
            <person name="Ward N.L."/>
            <person name="Eisen J.A."/>
        </authorList>
    </citation>
    <scope>NUCLEOTIDE SEQUENCE [LARGE SCALE GENOMIC DNA]</scope>
    <source>
        <strain evidence="2">ATCC 51303 / DSM 11347 / YP87</strain>
    </source>
</reference>
<keyword evidence="2" id="KW-1185">Reference proteome</keyword>
<dbReference type="HOGENOM" id="CLU_1844183_0_0_0"/>
<dbReference type="KEGG" id="tye:THEYE_A0759"/>
<protein>
    <submittedName>
        <fullName evidence="1">Uncharacterized protein</fullName>
    </submittedName>
</protein>
<reference evidence="2" key="1">
    <citation type="submission" date="2008-08" db="EMBL/GenBank/DDBJ databases">
        <title>The complete genome sequence of Thermodesulfovibrio yellowstonii strain ATCC 51303 / DSM 11347 / YP87.</title>
        <authorList>
            <person name="Dodson R.J."/>
            <person name="Durkin A.S."/>
            <person name="Wu M."/>
            <person name="Eisen J."/>
            <person name="Sutton G."/>
        </authorList>
    </citation>
    <scope>NUCLEOTIDE SEQUENCE [LARGE SCALE GENOMIC DNA]</scope>
    <source>
        <strain evidence="2">ATCC 51303 / DSM 11347 / YP87</strain>
    </source>
</reference>